<evidence type="ECO:0000259" key="3">
    <source>
        <dbReference type="PROSITE" id="PS51737"/>
    </source>
</evidence>
<dbReference type="SMART" id="SM00857">
    <property type="entry name" value="Resolvase"/>
    <property type="match status" value="1"/>
</dbReference>
<protein>
    <submittedName>
        <fullName evidence="4">Recombinase family protein</fullName>
    </submittedName>
</protein>
<dbReference type="Pfam" id="PF07508">
    <property type="entry name" value="Recombinase"/>
    <property type="match status" value="1"/>
</dbReference>
<keyword evidence="1" id="KW-0175">Coiled coil</keyword>
<dbReference type="EMBL" id="JAALLZ010000003">
    <property type="protein sequence ID" value="NGU30559.1"/>
    <property type="molecule type" value="Genomic_DNA"/>
</dbReference>
<evidence type="ECO:0000313" key="5">
    <source>
        <dbReference type="Proteomes" id="UP000481454"/>
    </source>
</evidence>
<dbReference type="Pfam" id="PF13408">
    <property type="entry name" value="Zn_ribbon_recom"/>
    <property type="match status" value="1"/>
</dbReference>
<accession>A0AAP6WQN9</accession>
<dbReference type="InterPro" id="IPR038109">
    <property type="entry name" value="DNA_bind_recomb_sf"/>
</dbReference>
<dbReference type="Proteomes" id="UP000481454">
    <property type="component" value="Unassembled WGS sequence"/>
</dbReference>
<reference evidence="4 5" key="1">
    <citation type="submission" date="2020-02" db="EMBL/GenBank/DDBJ databases">
        <title>Genomic Insights into the Phylogeny and Genetic Plasticity of the Human and Animal Enteric Pathogen Clostridium perfringens.</title>
        <authorList>
            <person name="Feng Y."/>
            <person name="Hu Y."/>
        </authorList>
    </citation>
    <scope>NUCLEOTIDE SEQUENCE [LARGE SCALE GENOMIC DNA]</scope>
    <source>
        <strain evidence="4 5">CP-40</strain>
    </source>
</reference>
<dbReference type="PROSITE" id="PS51736">
    <property type="entry name" value="RECOMBINASES_3"/>
    <property type="match status" value="1"/>
</dbReference>
<dbReference type="Gene3D" id="3.40.50.1390">
    <property type="entry name" value="Resolvase, N-terminal catalytic domain"/>
    <property type="match status" value="1"/>
</dbReference>
<dbReference type="PANTHER" id="PTHR30461">
    <property type="entry name" value="DNA-INVERTASE FROM LAMBDOID PROPHAGE"/>
    <property type="match status" value="1"/>
</dbReference>
<dbReference type="SUPFAM" id="SSF53041">
    <property type="entry name" value="Resolvase-like"/>
    <property type="match status" value="1"/>
</dbReference>
<feature type="coiled-coil region" evidence="1">
    <location>
        <begin position="472"/>
        <end position="499"/>
    </location>
</feature>
<evidence type="ECO:0000259" key="2">
    <source>
        <dbReference type="PROSITE" id="PS51736"/>
    </source>
</evidence>
<dbReference type="InterPro" id="IPR006119">
    <property type="entry name" value="Resolv_N"/>
</dbReference>
<dbReference type="GO" id="GO:0000150">
    <property type="term" value="F:DNA strand exchange activity"/>
    <property type="evidence" value="ECO:0007669"/>
    <property type="project" value="InterPro"/>
</dbReference>
<dbReference type="InterPro" id="IPR011109">
    <property type="entry name" value="DNA_bind_recombinase_dom"/>
</dbReference>
<proteinExistence type="predicted"/>
<dbReference type="PANTHER" id="PTHR30461:SF23">
    <property type="entry name" value="DNA RECOMBINASE-RELATED"/>
    <property type="match status" value="1"/>
</dbReference>
<dbReference type="RefSeq" id="WP_003455621.1">
    <property type="nucleotide sequence ID" value="NZ_CATNWX010000003.1"/>
</dbReference>
<name>A0AAP6WQN9_CLOPF</name>
<evidence type="ECO:0000256" key="1">
    <source>
        <dbReference type="SAM" id="Coils"/>
    </source>
</evidence>
<dbReference type="Pfam" id="PF00239">
    <property type="entry name" value="Resolvase"/>
    <property type="match status" value="1"/>
</dbReference>
<dbReference type="GO" id="GO:0003677">
    <property type="term" value="F:DNA binding"/>
    <property type="evidence" value="ECO:0007669"/>
    <property type="project" value="InterPro"/>
</dbReference>
<dbReference type="PROSITE" id="PS51737">
    <property type="entry name" value="RECOMBINASE_DNA_BIND"/>
    <property type="match status" value="1"/>
</dbReference>
<sequence>MPRSRKSQMSRLTNNRTIWKVAVYIRLSREDGNDESLSVINQKKILKEYLEEMFEDEYVLVDFYVDDGLTGTDDERESFQRMIKDVKQGKVNCIICKTLARAFRNYSDQGYFLEEFLPLYRTRFICLGSPKFDTYLNPEAITDGLDVPITGLMNDRYAARASADIRRTFNTKRRNGEFIGAFAPYGYKKSPDNKNKLIIDEEAAQVIRDIFRWRVEEGINKLGIVRRLNELGTLTPTKYKHSKGLMLKNPNLDKQDGMWSMNTICTILKNRMYIGDMVQGRQRVISYKVHKTICTPENEWFIVENTHEAIIDKDTYLKAQELDQRGIRMSPKGRNVYLFSGFLRCADCKRSMTKKTNKNKLNDGTVKEYNYYICSTYALKNKSKCSRHSIKLEILEEAVLKAIQIQVAMVENMSEVISEINKQATIVNQSSRLKKQLNEKQKELEKIICVTDNLYMDWKSEEISRNEYARMKSKFEIKAEEIRRIISNIEAEIQSSSKEFGDNDPYLKTFLKYKNIKELNRGILIELIDAIYIHENNEITIQFKFADQYKRLKEFIKDNHFSKN</sequence>
<dbReference type="InterPro" id="IPR025827">
    <property type="entry name" value="Zn_ribbon_recom_dom"/>
</dbReference>
<dbReference type="InterPro" id="IPR050639">
    <property type="entry name" value="SSR_resolvase"/>
</dbReference>
<organism evidence="4 5">
    <name type="scientific">Clostridium perfringens</name>
    <dbReference type="NCBI Taxonomy" id="1502"/>
    <lineage>
        <taxon>Bacteria</taxon>
        <taxon>Bacillati</taxon>
        <taxon>Bacillota</taxon>
        <taxon>Clostridia</taxon>
        <taxon>Eubacteriales</taxon>
        <taxon>Clostridiaceae</taxon>
        <taxon>Clostridium</taxon>
    </lineage>
</organism>
<feature type="domain" description="Resolvase/invertase-type recombinase catalytic" evidence="2">
    <location>
        <begin position="20"/>
        <end position="176"/>
    </location>
</feature>
<evidence type="ECO:0000313" key="4">
    <source>
        <dbReference type="EMBL" id="NGU30559.1"/>
    </source>
</evidence>
<dbReference type="Gene3D" id="3.90.1750.20">
    <property type="entry name" value="Putative Large Serine Recombinase, Chain B, Domain 2"/>
    <property type="match status" value="1"/>
</dbReference>
<dbReference type="InterPro" id="IPR036162">
    <property type="entry name" value="Resolvase-like_N_sf"/>
</dbReference>
<comment type="caution">
    <text evidence="4">The sequence shown here is derived from an EMBL/GenBank/DDBJ whole genome shotgun (WGS) entry which is preliminary data.</text>
</comment>
<dbReference type="AlphaFoldDB" id="A0AAP6WQN9"/>
<gene>
    <name evidence="4" type="ORF">G6Z34_10610</name>
</gene>
<feature type="domain" description="Recombinase" evidence="3">
    <location>
        <begin position="184"/>
        <end position="329"/>
    </location>
</feature>